<evidence type="ECO:0000313" key="1">
    <source>
        <dbReference type="EMBL" id="GHC01667.1"/>
    </source>
</evidence>
<name>A0A8J3DJV7_9BACT</name>
<sequence>MRFWGVNSTSFYPEHSVADAYADNLAKCQINLLRPHHLFRQSLDWNPGMGSGAIVDYRNDSRTFDPVMLDRFDYLNAALQRNGIYLAMSVHFSRRYVPGDVKIIETDKADEAAWMSALSELNGWNWKKAIDVRKSLPVIDERAARLNEEFITKLMKHRNPYTGLTYAQSSQVLTLEVINESSLQYAITCGNRYPEYWQNKLEAKWANFATENGLSDPGDFYKPSTQKAKALRDRFLLELDEAYYQRIRNVVHETGSEVPMMFSNLWRGEGALAIQSEHSEVIENHAYIDPLVVRNAKDGLGDASLNALVDKPYFIGEFNQAEGERNIREQSPYRTMLMVAAAAYGNFQDWSGIVWFAWNHGTPAIAPDGKSVSEGRESSLGNMVADAMMTDHLRTAGLMFRRSMVAESSDPIALWIDEPYPGDNNYHKLMTGKFRVQSGWFNRHGIRRSFGPEPSGQASEPWFKESAGDVLVSDTGEIIKDTVRRQLTVTAQEAEAFSGFLDEAAPAGLSHLILDGEKDFATVILVANDNRPLSKSKSLLISRTAMNPEQQEIDGPKVILANMAQPSGGQWKFKVTRPSSISEAQSVALSADANGRLILPTDVWYEAELVLAK</sequence>
<dbReference type="Gene3D" id="3.20.20.80">
    <property type="entry name" value="Glycosidases"/>
    <property type="match status" value="1"/>
</dbReference>
<evidence type="ECO:0000313" key="2">
    <source>
        <dbReference type="Proteomes" id="UP000642829"/>
    </source>
</evidence>
<proteinExistence type="predicted"/>
<dbReference type="InterPro" id="IPR017853">
    <property type="entry name" value="GH"/>
</dbReference>
<keyword evidence="2" id="KW-1185">Reference proteome</keyword>
<gene>
    <name evidence="1" type="ORF">GCM10007047_17790</name>
</gene>
<protein>
    <recommendedName>
        <fullName evidence="3">Glycoside hydrolase family 5 domain-containing protein</fullName>
    </recommendedName>
</protein>
<dbReference type="EMBL" id="BMXG01000009">
    <property type="protein sequence ID" value="GHC01667.1"/>
    <property type="molecule type" value="Genomic_DNA"/>
</dbReference>
<dbReference type="SUPFAM" id="SSF51445">
    <property type="entry name" value="(Trans)glycosidases"/>
    <property type="match status" value="1"/>
</dbReference>
<evidence type="ECO:0008006" key="3">
    <source>
        <dbReference type="Google" id="ProtNLM"/>
    </source>
</evidence>
<dbReference type="Proteomes" id="UP000642829">
    <property type="component" value="Unassembled WGS sequence"/>
</dbReference>
<accession>A0A8J3DJV7</accession>
<reference evidence="1" key="2">
    <citation type="submission" date="2020-09" db="EMBL/GenBank/DDBJ databases">
        <authorList>
            <person name="Sun Q."/>
            <person name="Kim S."/>
        </authorList>
    </citation>
    <scope>NUCLEOTIDE SEQUENCE</scope>
    <source>
        <strain evidence="1">KCTC 12870</strain>
    </source>
</reference>
<dbReference type="AlphaFoldDB" id="A0A8J3DJV7"/>
<organism evidence="1 2">
    <name type="scientific">Cerasicoccus arenae</name>
    <dbReference type="NCBI Taxonomy" id="424488"/>
    <lineage>
        <taxon>Bacteria</taxon>
        <taxon>Pseudomonadati</taxon>
        <taxon>Verrucomicrobiota</taxon>
        <taxon>Opitutia</taxon>
        <taxon>Puniceicoccales</taxon>
        <taxon>Cerasicoccaceae</taxon>
        <taxon>Cerasicoccus</taxon>
    </lineage>
</organism>
<reference evidence="1" key="1">
    <citation type="journal article" date="2014" name="Int. J. Syst. Evol. Microbiol.">
        <title>Complete genome sequence of Corynebacterium casei LMG S-19264T (=DSM 44701T), isolated from a smear-ripened cheese.</title>
        <authorList>
            <consortium name="US DOE Joint Genome Institute (JGI-PGF)"/>
            <person name="Walter F."/>
            <person name="Albersmeier A."/>
            <person name="Kalinowski J."/>
            <person name="Ruckert C."/>
        </authorList>
    </citation>
    <scope>NUCLEOTIDE SEQUENCE</scope>
    <source>
        <strain evidence="1">KCTC 12870</strain>
    </source>
</reference>
<comment type="caution">
    <text evidence="1">The sequence shown here is derived from an EMBL/GenBank/DDBJ whole genome shotgun (WGS) entry which is preliminary data.</text>
</comment>